<organism evidence="1 2">
    <name type="scientific">Streptomyces phage Sitrop</name>
    <dbReference type="NCBI Taxonomy" id="2767587"/>
    <lineage>
        <taxon>Viruses</taxon>
        <taxon>Duplodnaviria</taxon>
        <taxon>Heunggongvirae</taxon>
        <taxon>Uroviricota</taxon>
        <taxon>Caudoviricetes</taxon>
        <taxon>Arquatrovirinae</taxon>
        <taxon>Camvirus</taxon>
        <taxon>Camvirus sitrop</taxon>
    </lineage>
</organism>
<dbReference type="Proteomes" id="UP000663341">
    <property type="component" value="Segment"/>
</dbReference>
<evidence type="ECO:0000313" key="2">
    <source>
        <dbReference type="Proteomes" id="UP000663341"/>
    </source>
</evidence>
<gene>
    <name evidence="1" type="ORF">CPT_Sitrop_024</name>
</gene>
<protein>
    <submittedName>
        <fullName evidence="1">Uncharacterized protein</fullName>
    </submittedName>
</protein>
<proteinExistence type="predicted"/>
<sequence length="32" mass="3372">MAAPRRRVVVAFLVAVRLTGTALTFAPVLSTS</sequence>
<name>A0A873WEK2_9CAUD</name>
<reference evidence="1" key="1">
    <citation type="submission" date="2020-07" db="EMBL/GenBank/DDBJ databases">
        <title>Complete genome sequence of Streptomyces phage Sitrop.</title>
        <authorList>
            <person name="Portillo V.H."/>
            <person name="Diaz H."/>
            <person name="Clark J.D."/>
            <person name="Hernandez I."/>
            <person name="Liu M."/>
            <person name="Burrowes B."/>
        </authorList>
    </citation>
    <scope>NUCLEOTIDE SEQUENCE</scope>
</reference>
<evidence type="ECO:0000313" key="1">
    <source>
        <dbReference type="EMBL" id="QPB09939.1"/>
    </source>
</evidence>
<dbReference type="EMBL" id="MT701598">
    <property type="protein sequence ID" value="QPB09939.1"/>
    <property type="molecule type" value="Genomic_DNA"/>
</dbReference>
<keyword evidence="2" id="KW-1185">Reference proteome</keyword>
<accession>A0A873WEK2</accession>